<dbReference type="NCBIfam" id="TIGR00838">
    <property type="entry name" value="argH"/>
    <property type="match status" value="1"/>
</dbReference>
<evidence type="ECO:0000313" key="4">
    <source>
        <dbReference type="Proteomes" id="UP000504629"/>
    </source>
</evidence>
<dbReference type="GO" id="GO:0004056">
    <property type="term" value="F:argininosuccinate lyase activity"/>
    <property type="evidence" value="ECO:0007669"/>
    <property type="project" value="InterPro"/>
</dbReference>
<dbReference type="OrthoDB" id="2561043at2759"/>
<dbReference type="InterPro" id="IPR029419">
    <property type="entry name" value="Arg_succ_lyase_C"/>
</dbReference>
<dbReference type="InterPro" id="IPR024083">
    <property type="entry name" value="Fumarase/histidase_N"/>
</dbReference>
<dbReference type="RefSeq" id="XP_028041896.1">
    <property type="nucleotide sequence ID" value="XM_028186095.1"/>
</dbReference>
<dbReference type="Pfam" id="PF00206">
    <property type="entry name" value="Lyase_1"/>
    <property type="match status" value="1"/>
</dbReference>
<feature type="domain" description="Argininosuccinate lyase C-terminal" evidence="3">
    <location>
        <begin position="387"/>
        <end position="456"/>
    </location>
</feature>
<comment type="similarity">
    <text evidence="1">Belongs to the lyase 1 family. Argininosuccinate lyase subfamily.</text>
</comment>
<proteinExistence type="inferred from homology"/>
<dbReference type="InterPro" id="IPR008948">
    <property type="entry name" value="L-Aspartase-like"/>
</dbReference>
<dbReference type="KEGG" id="bman:114251718"/>
<keyword evidence="4" id="KW-1185">Reference proteome</keyword>
<feature type="domain" description="Fumarate lyase N-terminal" evidence="2">
    <location>
        <begin position="34"/>
        <end position="320"/>
    </location>
</feature>
<dbReference type="Pfam" id="PF14698">
    <property type="entry name" value="ASL_C2"/>
    <property type="match status" value="1"/>
</dbReference>
<dbReference type="HAMAP" id="MF_00006">
    <property type="entry name" value="Arg_succ_lyase"/>
    <property type="match status" value="1"/>
</dbReference>
<dbReference type="PROSITE" id="PS00163">
    <property type="entry name" value="FUMARATE_LYASES"/>
    <property type="match status" value="1"/>
</dbReference>
<dbReference type="PANTHER" id="PTHR43814:SF1">
    <property type="entry name" value="ARGININOSUCCINATE LYASE"/>
    <property type="match status" value="1"/>
</dbReference>
<evidence type="ECO:0000256" key="1">
    <source>
        <dbReference type="ARBA" id="ARBA00010755"/>
    </source>
</evidence>
<gene>
    <name evidence="5" type="primary">LOC114251718</name>
</gene>
<dbReference type="GO" id="GO:0005829">
    <property type="term" value="C:cytosol"/>
    <property type="evidence" value="ECO:0007669"/>
    <property type="project" value="TreeGrafter"/>
</dbReference>
<dbReference type="InterPro" id="IPR022761">
    <property type="entry name" value="Fumarate_lyase_N"/>
</dbReference>
<dbReference type="AlphaFoldDB" id="A0A6J2KHS3"/>
<accession>A0A6J2KHS3</accession>
<reference evidence="5" key="1">
    <citation type="submission" date="2025-08" db="UniProtKB">
        <authorList>
            <consortium name="RefSeq"/>
        </authorList>
    </citation>
    <scope>IDENTIFICATION</scope>
    <source>
        <tissue evidence="5">Silk gland</tissue>
    </source>
</reference>
<evidence type="ECO:0000259" key="3">
    <source>
        <dbReference type="Pfam" id="PF14698"/>
    </source>
</evidence>
<dbReference type="PRINTS" id="PR00149">
    <property type="entry name" value="FUMRATELYASE"/>
</dbReference>
<dbReference type="PRINTS" id="PR00145">
    <property type="entry name" value="ARGSUCLYASE"/>
</dbReference>
<dbReference type="CTD" id="3771738"/>
<dbReference type="GO" id="GO:0042450">
    <property type="term" value="P:L-arginine biosynthetic process via ornithine"/>
    <property type="evidence" value="ECO:0007669"/>
    <property type="project" value="InterPro"/>
</dbReference>
<dbReference type="Gene3D" id="1.10.275.10">
    <property type="entry name" value="Fumarase/aspartase (N-terminal domain)"/>
    <property type="match status" value="1"/>
</dbReference>
<dbReference type="InterPro" id="IPR000362">
    <property type="entry name" value="Fumarate_lyase_fam"/>
</dbReference>
<keyword evidence="5" id="KW-0456">Lyase</keyword>
<evidence type="ECO:0000313" key="5">
    <source>
        <dbReference type="RefSeq" id="XP_028041896.1"/>
    </source>
</evidence>
<dbReference type="Gene3D" id="1.10.40.30">
    <property type="entry name" value="Fumarase/aspartase (C-terminal domain)"/>
    <property type="match status" value="1"/>
</dbReference>
<evidence type="ECO:0000259" key="2">
    <source>
        <dbReference type="Pfam" id="PF00206"/>
    </source>
</evidence>
<organism evidence="4 5">
    <name type="scientific">Bombyx mandarina</name>
    <name type="common">Wild silk moth</name>
    <name type="synonym">Wild silkworm</name>
    <dbReference type="NCBI Taxonomy" id="7092"/>
    <lineage>
        <taxon>Eukaryota</taxon>
        <taxon>Metazoa</taxon>
        <taxon>Ecdysozoa</taxon>
        <taxon>Arthropoda</taxon>
        <taxon>Hexapoda</taxon>
        <taxon>Insecta</taxon>
        <taxon>Pterygota</taxon>
        <taxon>Neoptera</taxon>
        <taxon>Endopterygota</taxon>
        <taxon>Lepidoptera</taxon>
        <taxon>Glossata</taxon>
        <taxon>Ditrysia</taxon>
        <taxon>Bombycoidea</taxon>
        <taxon>Bombycidae</taxon>
        <taxon>Bombycinae</taxon>
        <taxon>Bombyx</taxon>
    </lineage>
</organism>
<dbReference type="Gene3D" id="1.20.200.10">
    <property type="entry name" value="Fumarase/aspartase (Central domain)"/>
    <property type="match status" value="1"/>
</dbReference>
<name>A0A6J2KHS3_BOMMA</name>
<protein>
    <submittedName>
        <fullName evidence="5">Probable argininosuccinate lyase</fullName>
    </submittedName>
</protein>
<dbReference type="InterPro" id="IPR009049">
    <property type="entry name" value="Argininosuccinate_lyase"/>
</dbReference>
<dbReference type="Proteomes" id="UP000504629">
    <property type="component" value="Unplaced"/>
</dbReference>
<dbReference type="SUPFAM" id="SSF48557">
    <property type="entry name" value="L-aspartase-like"/>
    <property type="match status" value="1"/>
</dbReference>
<dbReference type="FunFam" id="1.20.200.10:FF:000015">
    <property type="entry name" value="argininosuccinate lyase isoform X2"/>
    <property type="match status" value="1"/>
</dbReference>
<dbReference type="GeneID" id="114251718"/>
<sequence length="489" mass="55043">MIKISFLYSNTALVNVMSSSKFQLWGGCFEEEPSSVLRRLNDSLPVDFRLFREDIQGSRAWAEELFQSHHLSANDNLAIQKGLDSVEKEIEQELTENGKLKDAEEDIHSVIECRLFKHSGDAAFRLHTARSRNDQSATDTRLWMLASLPKLTSAIVELITVLATRAENEIDIISAGYTHLQRAQPVRWSHFLLSHAWALRDDVTRLEEQRSRLSRCPLGSGALAGCALTIDRKRLALNLGFDDIMPNSMFAVGSRDHLVEFFNWASLCALHLSRLAEDLIIYSSQEYGIVRFSDQFSTGSSLMPQKRNPDGQELIRGAAGLFLGEAFGFSCVLKGLPSTYNKDLQSDKELLFRTYDRLLDCLKISAGSIRTMKVNIDRALNSLEPGMLATDLAHMLVRRGVPFRKAHHLVGTALLRATNLGLDLRNLPYSEYIAICPEFGTEEELKAVFSWEASVEQYTSSGGTARKAVINQLEILHIWLQKYNKECIV</sequence>
<dbReference type="InterPro" id="IPR020557">
    <property type="entry name" value="Fumarate_lyase_CS"/>
</dbReference>
<dbReference type="CDD" id="cd01359">
    <property type="entry name" value="Argininosuccinate_lyase"/>
    <property type="match status" value="1"/>
</dbReference>
<dbReference type="PANTHER" id="PTHR43814">
    <property type="entry name" value="ARGININOSUCCINATE LYASE"/>
    <property type="match status" value="1"/>
</dbReference>